<keyword evidence="1" id="KW-0255">Endonuclease</keyword>
<accession>A0A1D8ESU5</accession>
<organism evidence="1 2">
    <name type="scientific">Arthrobacter phage Suppi</name>
    <dbReference type="NCBI Taxonomy" id="1897553"/>
    <lineage>
        <taxon>Viruses</taxon>
        <taxon>Duplodnaviria</taxon>
        <taxon>Heunggongvirae</taxon>
        <taxon>Uroviricota</taxon>
        <taxon>Caudoviricetes</taxon>
        <taxon>Korravirus</taxon>
        <taxon>Korravirus wayne</taxon>
    </lineage>
</organism>
<name>A0A1D8ESU5_9CAUD</name>
<protein>
    <submittedName>
        <fullName evidence="1">HNH endonuclease</fullName>
    </submittedName>
</protein>
<dbReference type="GO" id="GO:0004519">
    <property type="term" value="F:endonuclease activity"/>
    <property type="evidence" value="ECO:0007669"/>
    <property type="project" value="UniProtKB-KW"/>
</dbReference>
<keyword evidence="1" id="KW-0540">Nuclease</keyword>
<dbReference type="Proteomes" id="UP000225663">
    <property type="component" value="Segment"/>
</dbReference>
<proteinExistence type="predicted"/>
<evidence type="ECO:0000313" key="1">
    <source>
        <dbReference type="EMBL" id="AOT24076.1"/>
    </source>
</evidence>
<gene>
    <name evidence="1" type="ORF">SEA_SUPPI_48</name>
</gene>
<sequence length="124" mass="14160">MITCLSCNSDHPVEHFFTNKRGSIIRRCRDCRNARTREARRKVREKVVLHYGGVCVCCGEDRMVFLNIDHINGGGTAEIKKLGPNLAWRLHMAGMPPGYQILCWNCNNAKHRLGSLEACPHWNK</sequence>
<keyword evidence="1" id="KW-0378">Hydrolase</keyword>
<reference evidence="2" key="1">
    <citation type="submission" date="2016-07" db="EMBL/GenBank/DDBJ databases">
        <authorList>
            <person name="Florea S."/>
            <person name="Webb J.S."/>
            <person name="Jaromczyk J."/>
            <person name="Schardl C.L."/>
        </authorList>
    </citation>
    <scope>NUCLEOTIDE SEQUENCE [LARGE SCALE GENOMIC DNA]</scope>
</reference>
<evidence type="ECO:0000313" key="2">
    <source>
        <dbReference type="Proteomes" id="UP000225663"/>
    </source>
</evidence>
<dbReference type="EMBL" id="KX621004">
    <property type="protein sequence ID" value="AOT24076.1"/>
    <property type="molecule type" value="Genomic_DNA"/>
</dbReference>